<dbReference type="EMBL" id="JH636049">
    <property type="protein sequence ID" value="EID55009.1"/>
    <property type="molecule type" value="Genomic_DNA"/>
</dbReference>
<organism evidence="1 2">
    <name type="scientific">Saccharomonospora xinjiangensis XJ-54</name>
    <dbReference type="NCBI Taxonomy" id="882086"/>
    <lineage>
        <taxon>Bacteria</taxon>
        <taxon>Bacillati</taxon>
        <taxon>Actinomycetota</taxon>
        <taxon>Actinomycetes</taxon>
        <taxon>Pseudonocardiales</taxon>
        <taxon>Pseudonocardiaceae</taxon>
        <taxon>Saccharomonospora</taxon>
    </lineage>
</organism>
<name>I0V4F6_9PSEU</name>
<sequence length="58" mass="6628">MSNGLVTVAVLKSPAADCWFRRMLAWRTSTVLWENLVHSTGTAVGRRKHHEGARRPRR</sequence>
<proteinExistence type="predicted"/>
<gene>
    <name evidence="1" type="ORF">SacxiDRAFT_2790</name>
</gene>
<dbReference type="STRING" id="882086.SacxiDRAFT_2790"/>
<evidence type="ECO:0000313" key="2">
    <source>
        <dbReference type="Proteomes" id="UP000004691"/>
    </source>
</evidence>
<reference evidence="1 2" key="1">
    <citation type="submission" date="2012-01" db="EMBL/GenBank/DDBJ databases">
        <title>Improved High-Quality Draft sequence of Saccharomonospora xinjiangensis XJ-54.</title>
        <authorList>
            <consortium name="US DOE Joint Genome Institute"/>
            <person name="Lucas S."/>
            <person name="Han J."/>
            <person name="Lapidus A."/>
            <person name="Cheng J.-F."/>
            <person name="Goodwin L."/>
            <person name="Pitluck S."/>
            <person name="Peters L."/>
            <person name="Mikhailova N."/>
            <person name="Teshima H."/>
            <person name="Detter J.C."/>
            <person name="Han C."/>
            <person name="Tapia R."/>
            <person name="Land M."/>
            <person name="Hauser L."/>
            <person name="Kyrpides N."/>
            <person name="Ivanova N."/>
            <person name="Pagani I."/>
            <person name="Brambilla E.-M."/>
            <person name="Klenk H.-P."/>
            <person name="Woyke T."/>
        </authorList>
    </citation>
    <scope>NUCLEOTIDE SEQUENCE [LARGE SCALE GENOMIC DNA]</scope>
    <source>
        <strain evidence="1 2">XJ-54</strain>
    </source>
</reference>
<accession>I0V4F6</accession>
<protein>
    <submittedName>
        <fullName evidence="1">Uncharacterized protein</fullName>
    </submittedName>
</protein>
<dbReference type="Proteomes" id="UP000004691">
    <property type="component" value="Unassembled WGS sequence"/>
</dbReference>
<dbReference type="HOGENOM" id="CLU_2976610_0_0_11"/>
<keyword evidence="2" id="KW-1185">Reference proteome</keyword>
<dbReference type="AlphaFoldDB" id="I0V4F6"/>
<evidence type="ECO:0000313" key="1">
    <source>
        <dbReference type="EMBL" id="EID55009.1"/>
    </source>
</evidence>